<evidence type="ECO:0000256" key="1">
    <source>
        <dbReference type="ARBA" id="ARBA00022737"/>
    </source>
</evidence>
<sequence length="391" mass="44086">MHVGQFKRPWSLNSASNIHDPESVSQFLNISNVLISRTKPPKQNDLKVFGLLLLFGDRILKYLIATRKTLSGHILVSWDVEDRYANSALKFTLRSEYVLDGNCQKVQNSDAKTIPLDKQVRSYELKDARPWASMAVIVSAEDSSLGKTDHIYKIFSTHETSPTEPPQNVRIVYIQANSAQVTWDPPPCKGRGGALVNYDIEISPRNAQDQRGAWILQTQRDDVSITALKSFSQYQARVRFVNANGEGPWSKPLAFNTSQSAPGYPRVLYNFTYDDISIGLFIGYPPDSKGRIDQYEIELRGSPQGLSQLYTPVNGTEYVIGNLQPNTFYEIKVRAQNSAGWGAWSRTLSVMTKEEIKPIPLALRQTGANTTCIQFHWAPPTKHVDLVFRYK</sequence>
<dbReference type="PRINTS" id="PR00014">
    <property type="entry name" value="FNTYPEIII"/>
</dbReference>
<dbReference type="Proteomes" id="UP000735302">
    <property type="component" value="Unassembled WGS sequence"/>
</dbReference>
<keyword evidence="3" id="KW-0675">Receptor</keyword>
<protein>
    <submittedName>
        <fullName evidence="3">Receptor-type tyrosine-protein phosphatase kappa</fullName>
    </submittedName>
</protein>
<dbReference type="PANTHER" id="PTHR46957">
    <property type="entry name" value="CYTOKINE RECEPTOR"/>
    <property type="match status" value="1"/>
</dbReference>
<organism evidence="3 4">
    <name type="scientific">Plakobranchus ocellatus</name>
    <dbReference type="NCBI Taxonomy" id="259542"/>
    <lineage>
        <taxon>Eukaryota</taxon>
        <taxon>Metazoa</taxon>
        <taxon>Spiralia</taxon>
        <taxon>Lophotrochozoa</taxon>
        <taxon>Mollusca</taxon>
        <taxon>Gastropoda</taxon>
        <taxon>Heterobranchia</taxon>
        <taxon>Euthyneura</taxon>
        <taxon>Panpulmonata</taxon>
        <taxon>Sacoglossa</taxon>
        <taxon>Placobranchoidea</taxon>
        <taxon>Plakobranchidae</taxon>
        <taxon>Plakobranchus</taxon>
    </lineage>
</organism>
<comment type="caution">
    <text evidence="3">The sequence shown here is derived from an EMBL/GenBank/DDBJ whole genome shotgun (WGS) entry which is preliminary data.</text>
</comment>
<proteinExistence type="predicted"/>
<keyword evidence="1" id="KW-0677">Repeat</keyword>
<dbReference type="InterPro" id="IPR050713">
    <property type="entry name" value="RTP_Phos/Ushers"/>
</dbReference>
<dbReference type="EMBL" id="BLXT01004113">
    <property type="protein sequence ID" value="GFO09621.1"/>
    <property type="molecule type" value="Genomic_DNA"/>
</dbReference>
<evidence type="ECO:0000313" key="3">
    <source>
        <dbReference type="EMBL" id="GFO09621.1"/>
    </source>
</evidence>
<dbReference type="FunFam" id="2.60.40.10:FF:000028">
    <property type="entry name" value="Neuronal cell adhesion molecule"/>
    <property type="match status" value="1"/>
</dbReference>
<dbReference type="GO" id="GO:0016020">
    <property type="term" value="C:membrane"/>
    <property type="evidence" value="ECO:0007669"/>
    <property type="project" value="UniProtKB-SubCell"/>
</dbReference>
<dbReference type="InterPro" id="IPR013783">
    <property type="entry name" value="Ig-like_fold"/>
</dbReference>
<feature type="non-terminal residue" evidence="3">
    <location>
        <position position="391"/>
    </location>
</feature>
<evidence type="ECO:0000259" key="2">
    <source>
        <dbReference type="PROSITE" id="PS50853"/>
    </source>
</evidence>
<reference evidence="3 4" key="1">
    <citation type="journal article" date="2021" name="Elife">
        <title>Chloroplast acquisition without the gene transfer in kleptoplastic sea slugs, Plakobranchus ocellatus.</title>
        <authorList>
            <person name="Maeda T."/>
            <person name="Takahashi S."/>
            <person name="Yoshida T."/>
            <person name="Shimamura S."/>
            <person name="Takaki Y."/>
            <person name="Nagai Y."/>
            <person name="Toyoda A."/>
            <person name="Suzuki Y."/>
            <person name="Arimoto A."/>
            <person name="Ishii H."/>
            <person name="Satoh N."/>
            <person name="Nishiyama T."/>
            <person name="Hasebe M."/>
            <person name="Maruyama T."/>
            <person name="Minagawa J."/>
            <person name="Obokata J."/>
            <person name="Shigenobu S."/>
        </authorList>
    </citation>
    <scope>NUCLEOTIDE SEQUENCE [LARGE SCALE GENOMIC DNA]</scope>
</reference>
<feature type="domain" description="Fibronectin type-III" evidence="2">
    <location>
        <begin position="261"/>
        <end position="355"/>
    </location>
</feature>
<gene>
    <name evidence="3" type="ORF">PoB_003612600</name>
</gene>
<dbReference type="PANTHER" id="PTHR46957:SF3">
    <property type="entry name" value="CYTOKINE RECEPTOR"/>
    <property type="match status" value="1"/>
</dbReference>
<dbReference type="CDD" id="cd00063">
    <property type="entry name" value="FN3"/>
    <property type="match status" value="2"/>
</dbReference>
<evidence type="ECO:0000313" key="4">
    <source>
        <dbReference type="Proteomes" id="UP000735302"/>
    </source>
</evidence>
<accession>A0AAV4AN63</accession>
<name>A0AAV4AN63_9GAST</name>
<dbReference type="AlphaFoldDB" id="A0AAV4AN63"/>
<feature type="domain" description="Fibronectin type-III" evidence="2">
    <location>
        <begin position="165"/>
        <end position="260"/>
    </location>
</feature>
<dbReference type="Pfam" id="PF00041">
    <property type="entry name" value="fn3"/>
    <property type="match status" value="2"/>
</dbReference>
<dbReference type="InterPro" id="IPR036116">
    <property type="entry name" value="FN3_sf"/>
</dbReference>
<dbReference type="PROSITE" id="PS50853">
    <property type="entry name" value="FN3"/>
    <property type="match status" value="2"/>
</dbReference>
<dbReference type="Gene3D" id="2.60.40.10">
    <property type="entry name" value="Immunoglobulins"/>
    <property type="match status" value="2"/>
</dbReference>
<keyword evidence="4" id="KW-1185">Reference proteome</keyword>
<dbReference type="SMART" id="SM00060">
    <property type="entry name" value="FN3"/>
    <property type="match status" value="2"/>
</dbReference>
<dbReference type="InterPro" id="IPR003961">
    <property type="entry name" value="FN3_dom"/>
</dbReference>
<dbReference type="SUPFAM" id="SSF49265">
    <property type="entry name" value="Fibronectin type III"/>
    <property type="match status" value="2"/>
</dbReference>